<dbReference type="SUPFAM" id="SSF51735">
    <property type="entry name" value="NAD(P)-binding Rossmann-fold domains"/>
    <property type="match status" value="1"/>
</dbReference>
<keyword evidence="3" id="KW-1185">Reference proteome</keyword>
<dbReference type="InterPro" id="IPR036291">
    <property type="entry name" value="NAD(P)-bd_dom_sf"/>
</dbReference>
<dbReference type="OrthoDB" id="3243290at2"/>
<sequence length="298" mass="32289">MRIALGGVTSSMGTEILAGLSELSQPHGGAEQLHLRLLTRHPEALPALAEGYEVASGNYSDSAAMEQSLRDCDVFLLAPAVRDPQRVELHRNAIRAAREAGVQHIVYLSFLGAKEDTLLGYGKDHLATEEELRHSGMDFTIIRAAFLMDYLVQLRDERGIICGPKGTGTCPFIAQRDVSDTVVGVLIDIAAGGGGGHSGKTYILTGPEDLTVADAVSALNRGIGEARYSYRGLTREEAMQLLQKQRPNTHRELIEQATETFAAVEAGELSVTSKDLRKLLGYDGLTVEQWAKFVLQSN</sequence>
<name>A0A1Q5PMV8_9ACTO</name>
<dbReference type="Proteomes" id="UP000186785">
    <property type="component" value="Unassembled WGS sequence"/>
</dbReference>
<dbReference type="AlphaFoldDB" id="A0A1Q5PMV8"/>
<gene>
    <name evidence="2" type="ORF">BSR29_03310</name>
</gene>
<dbReference type="PANTHER" id="PTHR47129:SF1">
    <property type="entry name" value="NMRA-LIKE DOMAIN-CONTAINING PROTEIN"/>
    <property type="match status" value="1"/>
</dbReference>
<dbReference type="EMBL" id="MQSV01000002">
    <property type="protein sequence ID" value="OKL48891.1"/>
    <property type="molecule type" value="Genomic_DNA"/>
</dbReference>
<organism evidence="2 3">
    <name type="scientific">Boudabousia liubingyangii</name>
    <dbReference type="NCBI Taxonomy" id="1921764"/>
    <lineage>
        <taxon>Bacteria</taxon>
        <taxon>Bacillati</taxon>
        <taxon>Actinomycetota</taxon>
        <taxon>Actinomycetes</taxon>
        <taxon>Actinomycetales</taxon>
        <taxon>Actinomycetaceae</taxon>
        <taxon>Boudabousia</taxon>
    </lineage>
</organism>
<dbReference type="Pfam" id="PF13460">
    <property type="entry name" value="NAD_binding_10"/>
    <property type="match status" value="1"/>
</dbReference>
<dbReference type="Gene3D" id="3.90.25.10">
    <property type="entry name" value="UDP-galactose 4-epimerase, domain 1"/>
    <property type="match status" value="1"/>
</dbReference>
<evidence type="ECO:0000313" key="2">
    <source>
        <dbReference type="EMBL" id="OKL48891.1"/>
    </source>
</evidence>
<protein>
    <recommendedName>
        <fullName evidence="1">NAD(P)-binding domain-containing protein</fullName>
    </recommendedName>
</protein>
<dbReference type="InterPro" id="IPR016040">
    <property type="entry name" value="NAD(P)-bd_dom"/>
</dbReference>
<accession>A0A1Q5PMV8</accession>
<comment type="caution">
    <text evidence="2">The sequence shown here is derived from an EMBL/GenBank/DDBJ whole genome shotgun (WGS) entry which is preliminary data.</text>
</comment>
<reference evidence="2 3" key="1">
    <citation type="submission" date="2016-11" db="EMBL/GenBank/DDBJ databases">
        <title>Actinomyces gypaetusis sp. nov. isolated from the vulture Gypaetus barbatus in Qinghai Tibet Plateau China.</title>
        <authorList>
            <person name="Meng X."/>
        </authorList>
    </citation>
    <scope>NUCLEOTIDE SEQUENCE [LARGE SCALE GENOMIC DNA]</scope>
    <source>
        <strain evidence="2 3">VUL4_2</strain>
    </source>
</reference>
<evidence type="ECO:0000313" key="3">
    <source>
        <dbReference type="Proteomes" id="UP000186785"/>
    </source>
</evidence>
<dbReference type="InterPro" id="IPR052718">
    <property type="entry name" value="NmrA-type_oxidoreductase"/>
</dbReference>
<dbReference type="STRING" id="1921764.BSR28_02885"/>
<proteinExistence type="predicted"/>
<evidence type="ECO:0000259" key="1">
    <source>
        <dbReference type="Pfam" id="PF13460"/>
    </source>
</evidence>
<feature type="domain" description="NAD(P)-binding" evidence="1">
    <location>
        <begin position="32"/>
        <end position="186"/>
    </location>
</feature>
<dbReference type="Gene3D" id="3.40.50.720">
    <property type="entry name" value="NAD(P)-binding Rossmann-like Domain"/>
    <property type="match status" value="1"/>
</dbReference>
<dbReference type="RefSeq" id="WP_073708878.1">
    <property type="nucleotide sequence ID" value="NZ_MQSV01000002.1"/>
</dbReference>
<dbReference type="PANTHER" id="PTHR47129">
    <property type="entry name" value="QUINONE OXIDOREDUCTASE 2"/>
    <property type="match status" value="1"/>
</dbReference>